<evidence type="ECO:0000313" key="2">
    <source>
        <dbReference type="EMBL" id="CBH16265.1"/>
    </source>
</evidence>
<keyword evidence="1" id="KW-0472">Membrane</keyword>
<keyword evidence="1" id="KW-0812">Transmembrane</keyword>
<evidence type="ECO:0000256" key="1">
    <source>
        <dbReference type="SAM" id="Phobius"/>
    </source>
</evidence>
<dbReference type="EMBL" id="FN554973">
    <property type="protein sequence ID" value="CBH16265.1"/>
    <property type="molecule type" value="Genomic_DNA"/>
</dbReference>
<organism evidence="2 3">
    <name type="scientific">Trypanosoma brucei gambiense (strain MHOM/CI/86/DAL972)</name>
    <dbReference type="NCBI Taxonomy" id="679716"/>
    <lineage>
        <taxon>Eukaryota</taxon>
        <taxon>Discoba</taxon>
        <taxon>Euglenozoa</taxon>
        <taxon>Kinetoplastea</taxon>
        <taxon>Metakinetoplastina</taxon>
        <taxon>Trypanosomatida</taxon>
        <taxon>Trypanosomatidae</taxon>
        <taxon>Trypanosoma</taxon>
    </lineage>
</organism>
<dbReference type="RefSeq" id="XP_011778529.1">
    <property type="nucleotide sequence ID" value="XM_011780227.1"/>
</dbReference>
<reference evidence="3" key="1">
    <citation type="journal article" date="2010" name="PLoS Negl. Trop. Dis.">
        <title>The genome sequence of Trypanosoma brucei gambiense, causative agent of chronic human african trypanosomiasis.</title>
        <authorList>
            <person name="Jackson A.P."/>
            <person name="Sanders M."/>
            <person name="Berry A."/>
            <person name="McQuillan J."/>
            <person name="Aslett M.A."/>
            <person name="Quail M.A."/>
            <person name="Chukualim B."/>
            <person name="Capewell P."/>
            <person name="MacLeod A."/>
            <person name="Melville S.E."/>
            <person name="Gibson W."/>
            <person name="Barry J.D."/>
            <person name="Berriman M."/>
            <person name="Hertz-Fowler C."/>
        </authorList>
    </citation>
    <scope>NUCLEOTIDE SEQUENCE [LARGE SCALE GENOMIC DNA]</scope>
    <source>
        <strain evidence="3">MHOM/CI/86/DAL972</strain>
    </source>
</reference>
<sequence>MTCYTQSNGFTPRVAKVCLRGWFNLWVILVFFLIWSHGEVLVFLWFLDHVRLPLIINQTLYRKNITFPVLFQRFTFPADDPCISWSRPAQYISNVLERTPTPFSIFFPPKRGLARPLFSPAGFIYPTQLRRWLCSFHGKKRDRVGECFLRVYTGTHLFIFLMFGHILNSVLIKYTTLSPVHFPATQCSCFVYPRGKGCFPPLVHTRQDQVLQRGDVTHVLPSSFNNQIRILLNISAVHSEGVEHIVP</sequence>
<evidence type="ECO:0000313" key="3">
    <source>
        <dbReference type="Proteomes" id="UP000002316"/>
    </source>
</evidence>
<dbReference type="GeneID" id="23864563"/>
<protein>
    <submittedName>
        <fullName evidence="2">Uncharacterized protein</fullName>
    </submittedName>
</protein>
<dbReference type="Proteomes" id="UP000002316">
    <property type="component" value="Chromosome 10"/>
</dbReference>
<dbReference type="VEuPathDB" id="TriTrypDB:Tbg972.10.13620"/>
<name>D0A4S1_TRYB9</name>
<feature type="transmembrane region" description="Helical" evidence="1">
    <location>
        <begin position="23"/>
        <end position="47"/>
    </location>
</feature>
<accession>D0A4S1</accession>
<dbReference type="AlphaFoldDB" id="D0A4S1"/>
<proteinExistence type="predicted"/>
<keyword evidence="1" id="KW-1133">Transmembrane helix</keyword>
<gene>
    <name evidence="2" type="ORF">TbgDal_X13620</name>
</gene>
<dbReference type="KEGG" id="tbg:TbgDal_X13620"/>